<sequence>MQPTARSVRAVNRLTARWASNCAGPAGTVFSATSLWPTLAFLADAAGGSARAELEDAVGLPAAEAAAEARGFLEAMGAIRGTRAALGLWTKAGLPLHADWTARLPAGAAGTFSGDPAADREILDAWVEERTGGLIRSMPVAVDEDTALVLAAAQTVRTRWLRPFHETALSPDGGPWQGRYLLGLRRATSLLDRVGVAETPDGPLTVLKVLGDTGVDVHLLLGEPDMTPGQVLGHGLGVLSGGGTAIPVPGDRLPLGEAGPGLRVSSRRSRTPEPRLGVLTVPFRVEAGHDLLERPALFGLSAAMDASRGHFPGIGPEPLAVGSARQAALAVFDALGFESASVTAIGAVGAGMSPPPRYLVRHVEAVFDRPFGFLTVHRASRLVLTAGWVADPVPFPDDDDEDGWGV</sequence>
<feature type="domain" description="Serpin" evidence="2">
    <location>
        <begin position="12"/>
        <end position="392"/>
    </location>
</feature>
<dbReference type="SUPFAM" id="SSF56574">
    <property type="entry name" value="Serpins"/>
    <property type="match status" value="2"/>
</dbReference>
<dbReference type="RefSeq" id="WP_345686890.1">
    <property type="nucleotide sequence ID" value="NZ_BAABIT010000001.1"/>
</dbReference>
<name>A0ABV9XGZ4_9ACTN</name>
<dbReference type="InterPro" id="IPR036186">
    <property type="entry name" value="Serpin_sf"/>
</dbReference>
<proteinExistence type="inferred from homology"/>
<dbReference type="Proteomes" id="UP001595829">
    <property type="component" value="Unassembled WGS sequence"/>
</dbReference>
<dbReference type="Pfam" id="PF00079">
    <property type="entry name" value="Serpin"/>
    <property type="match status" value="1"/>
</dbReference>
<evidence type="ECO:0000313" key="4">
    <source>
        <dbReference type="Proteomes" id="UP001595829"/>
    </source>
</evidence>
<evidence type="ECO:0000259" key="2">
    <source>
        <dbReference type="SMART" id="SM00093"/>
    </source>
</evidence>
<dbReference type="SMART" id="SM00093">
    <property type="entry name" value="SERPIN"/>
    <property type="match status" value="1"/>
</dbReference>
<organism evidence="3 4">
    <name type="scientific">Streptomyces coeruleoprunus</name>
    <dbReference type="NCBI Taxonomy" id="285563"/>
    <lineage>
        <taxon>Bacteria</taxon>
        <taxon>Bacillati</taxon>
        <taxon>Actinomycetota</taxon>
        <taxon>Actinomycetes</taxon>
        <taxon>Kitasatosporales</taxon>
        <taxon>Streptomycetaceae</taxon>
        <taxon>Streptomyces</taxon>
    </lineage>
</organism>
<protein>
    <submittedName>
        <fullName evidence="3">Serpin family protein</fullName>
    </submittedName>
</protein>
<gene>
    <name evidence="3" type="ORF">ACFPM3_17900</name>
</gene>
<dbReference type="InterPro" id="IPR000215">
    <property type="entry name" value="Serpin_fam"/>
</dbReference>
<dbReference type="PANTHER" id="PTHR11461">
    <property type="entry name" value="SERINE PROTEASE INHIBITOR, SERPIN"/>
    <property type="match status" value="1"/>
</dbReference>
<accession>A0ABV9XGZ4</accession>
<reference evidence="4" key="1">
    <citation type="journal article" date="2019" name="Int. J. Syst. Evol. Microbiol.">
        <title>The Global Catalogue of Microorganisms (GCM) 10K type strain sequencing project: providing services to taxonomists for standard genome sequencing and annotation.</title>
        <authorList>
            <consortium name="The Broad Institute Genomics Platform"/>
            <consortium name="The Broad Institute Genome Sequencing Center for Infectious Disease"/>
            <person name="Wu L."/>
            <person name="Ma J."/>
        </authorList>
    </citation>
    <scope>NUCLEOTIDE SEQUENCE [LARGE SCALE GENOMIC DNA]</scope>
    <source>
        <strain evidence="4">CGMCC 4.1648</strain>
    </source>
</reference>
<dbReference type="InterPro" id="IPR042178">
    <property type="entry name" value="Serpin_sf_1"/>
</dbReference>
<dbReference type="Gene3D" id="3.30.497.10">
    <property type="entry name" value="Antithrombin, subunit I, domain 2"/>
    <property type="match status" value="2"/>
</dbReference>
<keyword evidence="4" id="KW-1185">Reference proteome</keyword>
<comment type="similarity">
    <text evidence="1">Belongs to the serpin family.</text>
</comment>
<evidence type="ECO:0000313" key="3">
    <source>
        <dbReference type="EMBL" id="MFC5024008.1"/>
    </source>
</evidence>
<comment type="caution">
    <text evidence="3">The sequence shown here is derived from an EMBL/GenBank/DDBJ whole genome shotgun (WGS) entry which is preliminary data.</text>
</comment>
<dbReference type="PANTHER" id="PTHR11461:SF211">
    <property type="entry name" value="GH10112P-RELATED"/>
    <property type="match status" value="1"/>
</dbReference>
<evidence type="ECO:0000256" key="1">
    <source>
        <dbReference type="RuleBase" id="RU000411"/>
    </source>
</evidence>
<dbReference type="InterPro" id="IPR023796">
    <property type="entry name" value="Serpin_dom"/>
</dbReference>
<dbReference type="EMBL" id="JBHSJD010000013">
    <property type="protein sequence ID" value="MFC5024008.1"/>
    <property type="molecule type" value="Genomic_DNA"/>
</dbReference>